<dbReference type="AlphaFoldDB" id="A0A1F7YGC2"/>
<feature type="domain" description="SpoVT-AbrB" evidence="2">
    <location>
        <begin position="2"/>
        <end position="47"/>
    </location>
</feature>
<sequence length="83" mass="9094">MVYTVSITSQGQMSIPADIRRTLGLSVFKKALVSIQDGKMVVEPVKDFLSLGGSLKTEKKASSKQIREAFQKYLAQEAVSSLE</sequence>
<dbReference type="InterPro" id="IPR007159">
    <property type="entry name" value="SpoVT-AbrB_dom"/>
</dbReference>
<proteinExistence type="predicted"/>
<dbReference type="Proteomes" id="UP000178851">
    <property type="component" value="Unassembled WGS sequence"/>
</dbReference>
<evidence type="ECO:0000259" key="2">
    <source>
        <dbReference type="PROSITE" id="PS51740"/>
    </source>
</evidence>
<accession>A0A1F7YGC2</accession>
<dbReference type="GO" id="GO:0003677">
    <property type="term" value="F:DNA binding"/>
    <property type="evidence" value="ECO:0007669"/>
    <property type="project" value="UniProtKB-UniRule"/>
</dbReference>
<dbReference type="Gene3D" id="2.10.260.10">
    <property type="match status" value="1"/>
</dbReference>
<evidence type="ECO:0000256" key="1">
    <source>
        <dbReference type="PROSITE-ProRule" id="PRU01076"/>
    </source>
</evidence>
<gene>
    <name evidence="3" type="ORF">A2627_05790</name>
</gene>
<reference evidence="3 4" key="1">
    <citation type="journal article" date="2016" name="Nat. Commun.">
        <title>Thousands of microbial genomes shed light on interconnected biogeochemical processes in an aquifer system.</title>
        <authorList>
            <person name="Anantharaman K."/>
            <person name="Brown C.T."/>
            <person name="Hug L.A."/>
            <person name="Sharon I."/>
            <person name="Castelle C.J."/>
            <person name="Probst A.J."/>
            <person name="Thomas B.C."/>
            <person name="Singh A."/>
            <person name="Wilkins M.J."/>
            <person name="Karaoz U."/>
            <person name="Brodie E.L."/>
            <person name="Williams K.H."/>
            <person name="Hubbard S.S."/>
            <person name="Banfield J.F."/>
        </authorList>
    </citation>
    <scope>NUCLEOTIDE SEQUENCE [LARGE SCALE GENOMIC DNA]</scope>
</reference>
<evidence type="ECO:0000313" key="3">
    <source>
        <dbReference type="EMBL" id="OGM26377.1"/>
    </source>
</evidence>
<comment type="caution">
    <text evidence="3">The sequence shown here is derived from an EMBL/GenBank/DDBJ whole genome shotgun (WGS) entry which is preliminary data.</text>
</comment>
<dbReference type="InterPro" id="IPR037914">
    <property type="entry name" value="SpoVT-AbrB_sf"/>
</dbReference>
<dbReference type="PROSITE" id="PS51740">
    <property type="entry name" value="SPOVT_ABRB"/>
    <property type="match status" value="1"/>
</dbReference>
<dbReference type="SMART" id="SM00966">
    <property type="entry name" value="SpoVT_AbrB"/>
    <property type="match status" value="1"/>
</dbReference>
<evidence type="ECO:0000313" key="4">
    <source>
        <dbReference type="Proteomes" id="UP000178851"/>
    </source>
</evidence>
<keyword evidence="1" id="KW-0238">DNA-binding</keyword>
<dbReference type="SUPFAM" id="SSF89447">
    <property type="entry name" value="AbrB/MazE/MraZ-like"/>
    <property type="match status" value="1"/>
</dbReference>
<organism evidence="3 4">
    <name type="scientific">Candidatus Woesebacteria bacterium RIFCSPHIGHO2_01_FULL_39_28</name>
    <dbReference type="NCBI Taxonomy" id="1802496"/>
    <lineage>
        <taxon>Bacteria</taxon>
        <taxon>Candidatus Woeseibacteriota</taxon>
    </lineage>
</organism>
<dbReference type="EMBL" id="MGGI01000013">
    <property type="protein sequence ID" value="OGM26377.1"/>
    <property type="molecule type" value="Genomic_DNA"/>
</dbReference>
<protein>
    <recommendedName>
        <fullName evidence="2">SpoVT-AbrB domain-containing protein</fullName>
    </recommendedName>
</protein>
<name>A0A1F7YGC2_9BACT</name>